<sequence length="271" mass="30013">MLGLFLHRFPLLLHHTTFNPSVVSRQDHDGDQKPHRRDPSKLTLVPEFFPRRLRERSRSRGARVLRVGRGDPHRLDPTMFTVSTRPIETISTRPIETISTRPIENVPMQPPETVSTRPSEKEEKSKEACAEAQAVEGRPSAGGSTCSCGTTVIPMPPYPCRTSDVINYAGSIAVAFIGIAAQVVAECWTMDDTILCLMSSAFLLYGSIQIICSSEYLIFGIASAMLTGIYSNHLRSIATCELVFPETVLFTIGLTLSVKCVLEFYGLIWLP</sequence>
<feature type="transmembrane region" description="Helical" evidence="2">
    <location>
        <begin position="202"/>
        <end position="229"/>
    </location>
</feature>
<organism evidence="3">
    <name type="scientific">Cyprideis torosa</name>
    <dbReference type="NCBI Taxonomy" id="163714"/>
    <lineage>
        <taxon>Eukaryota</taxon>
        <taxon>Metazoa</taxon>
        <taxon>Ecdysozoa</taxon>
        <taxon>Arthropoda</taxon>
        <taxon>Crustacea</taxon>
        <taxon>Oligostraca</taxon>
        <taxon>Ostracoda</taxon>
        <taxon>Podocopa</taxon>
        <taxon>Podocopida</taxon>
        <taxon>Cytherocopina</taxon>
        <taxon>Cytheroidea</taxon>
        <taxon>Cytherideidae</taxon>
        <taxon>Cyprideis</taxon>
    </lineage>
</organism>
<gene>
    <name evidence="3" type="ORF">CTOB1V02_LOCUS6413</name>
</gene>
<evidence type="ECO:0000313" key="3">
    <source>
        <dbReference type="EMBL" id="CAD7228532.1"/>
    </source>
</evidence>
<feature type="compositionally biased region" description="Basic and acidic residues" evidence="1">
    <location>
        <begin position="118"/>
        <end position="127"/>
    </location>
</feature>
<dbReference type="EMBL" id="OB661578">
    <property type="protein sequence ID" value="CAD7228532.1"/>
    <property type="molecule type" value="Genomic_DNA"/>
</dbReference>
<keyword evidence="2" id="KW-1133">Transmembrane helix</keyword>
<protein>
    <submittedName>
        <fullName evidence="3">Uncharacterized protein</fullName>
    </submittedName>
</protein>
<evidence type="ECO:0000256" key="2">
    <source>
        <dbReference type="SAM" id="Phobius"/>
    </source>
</evidence>
<keyword evidence="2" id="KW-0812">Transmembrane</keyword>
<proteinExistence type="predicted"/>
<reference evidence="3" key="1">
    <citation type="submission" date="2020-11" db="EMBL/GenBank/DDBJ databases">
        <authorList>
            <person name="Tran Van P."/>
        </authorList>
    </citation>
    <scope>NUCLEOTIDE SEQUENCE</scope>
</reference>
<feature type="region of interest" description="Disordered" evidence="1">
    <location>
        <begin position="21"/>
        <end position="40"/>
    </location>
</feature>
<feature type="transmembrane region" description="Helical" evidence="2">
    <location>
        <begin position="249"/>
        <end position="270"/>
    </location>
</feature>
<feature type="region of interest" description="Disordered" evidence="1">
    <location>
        <begin position="103"/>
        <end position="127"/>
    </location>
</feature>
<dbReference type="AlphaFoldDB" id="A0A7R8ZKZ5"/>
<accession>A0A7R8ZKZ5</accession>
<name>A0A7R8ZKZ5_9CRUS</name>
<feature type="compositionally biased region" description="Basic and acidic residues" evidence="1">
    <location>
        <begin position="25"/>
        <end position="40"/>
    </location>
</feature>
<feature type="transmembrane region" description="Helical" evidence="2">
    <location>
        <begin position="165"/>
        <end position="190"/>
    </location>
</feature>
<keyword evidence="2" id="KW-0472">Membrane</keyword>
<evidence type="ECO:0000256" key="1">
    <source>
        <dbReference type="SAM" id="MobiDB-lite"/>
    </source>
</evidence>